<reference evidence="1 2" key="1">
    <citation type="submission" date="2018-07" db="EMBL/GenBank/DDBJ databases">
        <title>Brachybacteriurn paraconglorneratum KCTC 9916.</title>
        <authorList>
            <person name="Li Y."/>
        </authorList>
    </citation>
    <scope>NUCLEOTIDE SEQUENCE [LARGE SCALE GENOMIC DNA]</scope>
    <source>
        <strain evidence="1 2">KCTC 9916</strain>
    </source>
</reference>
<sequence length="168" mass="17767">MKLRETLHLPLPARSAAAMYADPEYAAIRRETLGANEATSHVEGDPAGSFTVTTELVLPTDRVPDIVRPFVGAAVTVKEVQSWSGPEPDGSRTGTMRLDVVGTPAGLTGTLRLAALDQARSDVEIDGDLVAKVPLLGSKIEKAAVPYVSTVLRAEERSAAAYRDRSGA</sequence>
<dbReference type="InterPro" id="IPR019639">
    <property type="entry name" value="DUF2505"/>
</dbReference>
<dbReference type="GeneID" id="78121838"/>
<proteinExistence type="predicted"/>
<organism evidence="1 2">
    <name type="scientific">Brachybacterium paraconglomeratum</name>
    <dbReference type="NCBI Taxonomy" id="173362"/>
    <lineage>
        <taxon>Bacteria</taxon>
        <taxon>Bacillati</taxon>
        <taxon>Actinomycetota</taxon>
        <taxon>Actinomycetes</taxon>
        <taxon>Micrococcales</taxon>
        <taxon>Dermabacteraceae</taxon>
        <taxon>Brachybacterium</taxon>
    </lineage>
</organism>
<gene>
    <name evidence="1" type="ORF">DS079_12480</name>
</gene>
<dbReference type="Proteomes" id="UP000274327">
    <property type="component" value="Unassembled WGS sequence"/>
</dbReference>
<dbReference type="AlphaFoldDB" id="A0A3R8RX28"/>
<protein>
    <submittedName>
        <fullName evidence="1">DUF2505 domain-containing protein</fullName>
    </submittedName>
</protein>
<keyword evidence="2" id="KW-1185">Reference proteome</keyword>
<accession>A0A3R8RX28</accession>
<evidence type="ECO:0000313" key="2">
    <source>
        <dbReference type="Proteomes" id="UP000274327"/>
    </source>
</evidence>
<evidence type="ECO:0000313" key="1">
    <source>
        <dbReference type="EMBL" id="RRR17764.1"/>
    </source>
</evidence>
<comment type="caution">
    <text evidence="1">The sequence shown here is derived from an EMBL/GenBank/DDBJ whole genome shotgun (WGS) entry which is preliminary data.</text>
</comment>
<dbReference type="Pfam" id="PF10698">
    <property type="entry name" value="DUF2505"/>
    <property type="match status" value="1"/>
</dbReference>
<dbReference type="RefSeq" id="WP_126988188.1">
    <property type="nucleotide sequence ID" value="NZ_JALXWX010000139.1"/>
</dbReference>
<dbReference type="EMBL" id="QOCI01000010">
    <property type="protein sequence ID" value="RRR17764.1"/>
    <property type="molecule type" value="Genomic_DNA"/>
</dbReference>
<name>A0A3R8RX28_9MICO</name>